<dbReference type="InterPro" id="IPR010139">
    <property type="entry name" value="Imidazole-glycPsynth_HisH"/>
</dbReference>
<dbReference type="AlphaFoldDB" id="A0AA35SQW8"/>
<dbReference type="GO" id="GO:0016763">
    <property type="term" value="F:pentosyltransferase activity"/>
    <property type="evidence" value="ECO:0007669"/>
    <property type="project" value="InterPro"/>
</dbReference>
<evidence type="ECO:0000256" key="12">
    <source>
        <dbReference type="ARBA" id="ARBA00023239"/>
    </source>
</evidence>
<dbReference type="Pfam" id="PF00117">
    <property type="entry name" value="GATase"/>
    <property type="match status" value="1"/>
</dbReference>
<evidence type="ECO:0000256" key="4">
    <source>
        <dbReference type="ARBA" id="ARBA00005133"/>
    </source>
</evidence>
<name>A0AA35SQW8_GEOBA</name>
<comment type="similarity">
    <text evidence="5 15">Belongs to the HisA/HisF family.</text>
</comment>
<evidence type="ECO:0000256" key="11">
    <source>
        <dbReference type="ARBA" id="ARBA00023235"/>
    </source>
</evidence>
<evidence type="ECO:0000256" key="8">
    <source>
        <dbReference type="ARBA" id="ARBA00022801"/>
    </source>
</evidence>
<dbReference type="InterPro" id="IPR006062">
    <property type="entry name" value="His_biosynth"/>
</dbReference>
<comment type="catalytic activity">
    <reaction evidence="13">
        <text>5-[(5-phospho-1-deoxy-D-ribulos-1-ylimino)methylamino]-1-(5-phospho-beta-D-ribosyl)imidazole-4-carboxamide + L-glutamine = D-erythro-1-(imidazol-4-yl)glycerol 3-phosphate + 5-amino-1-(5-phospho-beta-D-ribosyl)imidazole-4-carboxamide + L-glutamate + H(+)</text>
        <dbReference type="Rhea" id="RHEA:24793"/>
        <dbReference type="ChEBI" id="CHEBI:15378"/>
        <dbReference type="ChEBI" id="CHEBI:29985"/>
        <dbReference type="ChEBI" id="CHEBI:58278"/>
        <dbReference type="ChEBI" id="CHEBI:58359"/>
        <dbReference type="ChEBI" id="CHEBI:58475"/>
        <dbReference type="ChEBI" id="CHEBI:58525"/>
        <dbReference type="EC" id="4.3.2.10"/>
    </reaction>
</comment>
<comment type="catalytic activity">
    <reaction evidence="14">
        <text>L-glutamine + H2O = L-glutamate + NH4(+)</text>
        <dbReference type="Rhea" id="RHEA:15889"/>
        <dbReference type="ChEBI" id="CHEBI:15377"/>
        <dbReference type="ChEBI" id="CHEBI:28938"/>
        <dbReference type="ChEBI" id="CHEBI:29985"/>
        <dbReference type="ChEBI" id="CHEBI:58359"/>
        <dbReference type="EC" id="3.5.1.2"/>
    </reaction>
</comment>
<evidence type="ECO:0000313" key="17">
    <source>
        <dbReference type="EMBL" id="CAI8034019.1"/>
    </source>
</evidence>
<dbReference type="EMBL" id="CASHTH010002708">
    <property type="protein sequence ID" value="CAI8034019.1"/>
    <property type="molecule type" value="Genomic_DNA"/>
</dbReference>
<evidence type="ECO:0000256" key="1">
    <source>
        <dbReference type="ARBA" id="ARBA00000901"/>
    </source>
</evidence>
<protein>
    <submittedName>
        <fullName evidence="17">1-(5-phosphoribosyl)-5-[(5-phosphoribosylamino)me thylideneamino] imidazole-4-carboxamide isomerase</fullName>
    </submittedName>
</protein>
<evidence type="ECO:0000256" key="7">
    <source>
        <dbReference type="ARBA" id="ARBA00022605"/>
    </source>
</evidence>
<accession>A0AA35SQW8</accession>
<keyword evidence="11 17" id="KW-0413">Isomerase</keyword>
<keyword evidence="12" id="KW-0456">Lyase</keyword>
<keyword evidence="9" id="KW-0315">Glutamine amidotransferase</keyword>
<evidence type="ECO:0000256" key="9">
    <source>
        <dbReference type="ARBA" id="ARBA00022962"/>
    </source>
</evidence>
<keyword evidence="10 15" id="KW-0368">Histidine biosynthesis</keyword>
<dbReference type="InterPro" id="IPR017926">
    <property type="entry name" value="GATASE"/>
</dbReference>
<dbReference type="GO" id="GO:0004359">
    <property type="term" value="F:glutaminase activity"/>
    <property type="evidence" value="ECO:0007669"/>
    <property type="project" value="UniProtKB-EC"/>
</dbReference>
<dbReference type="InterPro" id="IPR044524">
    <property type="entry name" value="Isoase_HisA-like"/>
</dbReference>
<dbReference type="CDD" id="cd04732">
    <property type="entry name" value="HisA"/>
    <property type="match status" value="1"/>
</dbReference>
<evidence type="ECO:0000256" key="14">
    <source>
        <dbReference type="ARBA" id="ARBA00049534"/>
    </source>
</evidence>
<keyword evidence="6" id="KW-0963">Cytoplasm</keyword>
<dbReference type="Gene3D" id="3.20.20.70">
    <property type="entry name" value="Aldolase class I"/>
    <property type="match status" value="1"/>
</dbReference>
<dbReference type="Gene3D" id="3.40.50.880">
    <property type="match status" value="1"/>
</dbReference>
<evidence type="ECO:0000256" key="3">
    <source>
        <dbReference type="ARBA" id="ARBA00005091"/>
    </source>
</evidence>
<keyword evidence="18" id="KW-1185">Reference proteome</keyword>
<dbReference type="InterPro" id="IPR011060">
    <property type="entry name" value="RibuloseP-bd_barrel"/>
</dbReference>
<dbReference type="PANTHER" id="PTHR43090:SF2">
    <property type="entry name" value="1-(5-PHOSPHORIBOSYL)-5-[(5-PHOSPHORIBOSYLAMINO)METHYLIDENEAMINO] IMIDAZOLE-4-CARBOXAMIDE ISOMERASE"/>
    <property type="match status" value="1"/>
</dbReference>
<dbReference type="PROSITE" id="PS51273">
    <property type="entry name" value="GATASE_TYPE_1"/>
    <property type="match status" value="1"/>
</dbReference>
<evidence type="ECO:0000256" key="13">
    <source>
        <dbReference type="ARBA" id="ARBA00047838"/>
    </source>
</evidence>
<dbReference type="InterPro" id="IPR013785">
    <property type="entry name" value="Aldolase_TIM"/>
</dbReference>
<evidence type="ECO:0000313" key="18">
    <source>
        <dbReference type="Proteomes" id="UP001174909"/>
    </source>
</evidence>
<comment type="subcellular location">
    <subcellularLocation>
        <location evidence="2">Cytoplasm</location>
    </subcellularLocation>
</comment>
<dbReference type="InterPro" id="IPR023016">
    <property type="entry name" value="HisA/PriA"/>
</dbReference>
<dbReference type="GO" id="GO:0005737">
    <property type="term" value="C:cytoplasm"/>
    <property type="evidence" value="ECO:0007669"/>
    <property type="project" value="UniProtKB-SubCell"/>
</dbReference>
<evidence type="ECO:0000256" key="6">
    <source>
        <dbReference type="ARBA" id="ARBA00022490"/>
    </source>
</evidence>
<dbReference type="FunFam" id="3.20.20.70:FF:000009">
    <property type="entry name" value="1-(5-phosphoribosyl)-5-[(5-phosphoribosylamino)methylideneamino] imidazole-4-carboxamide isomerase"/>
    <property type="match status" value="1"/>
</dbReference>
<dbReference type="GO" id="GO:0003949">
    <property type="term" value="F:1-(5-phosphoribosyl)-5-[(5-phosphoribosylamino)methylideneamino]imidazole-4-carboxamide isomerase activity"/>
    <property type="evidence" value="ECO:0007669"/>
    <property type="project" value="UniProtKB-EC"/>
</dbReference>
<keyword evidence="8" id="KW-0378">Hydrolase</keyword>
<keyword evidence="7 15" id="KW-0028">Amino-acid biosynthesis</keyword>
<comment type="caution">
    <text evidence="17">The sequence shown here is derived from an EMBL/GenBank/DDBJ whole genome shotgun (WGS) entry which is preliminary data.</text>
</comment>
<evidence type="ECO:0000256" key="2">
    <source>
        <dbReference type="ARBA" id="ARBA00004496"/>
    </source>
</evidence>
<organism evidence="17 18">
    <name type="scientific">Geodia barretti</name>
    <name type="common">Barrett's horny sponge</name>
    <dbReference type="NCBI Taxonomy" id="519541"/>
    <lineage>
        <taxon>Eukaryota</taxon>
        <taxon>Metazoa</taxon>
        <taxon>Porifera</taxon>
        <taxon>Demospongiae</taxon>
        <taxon>Heteroscleromorpha</taxon>
        <taxon>Tetractinellida</taxon>
        <taxon>Astrophorina</taxon>
        <taxon>Geodiidae</taxon>
        <taxon>Geodia</taxon>
    </lineage>
</organism>
<dbReference type="HAMAP" id="MF_01014">
    <property type="entry name" value="HisA"/>
    <property type="match status" value="1"/>
</dbReference>
<dbReference type="Pfam" id="PF00977">
    <property type="entry name" value="His_biosynth"/>
    <property type="match status" value="1"/>
</dbReference>
<dbReference type="Proteomes" id="UP001174909">
    <property type="component" value="Unassembled WGS sequence"/>
</dbReference>
<dbReference type="NCBIfam" id="TIGR00007">
    <property type="entry name" value="1-(5-phosphoribosyl)-5-[(5-phosphoribosylamino)methylideneamino]imidazole-4-carboxamide isomerase"/>
    <property type="match status" value="1"/>
</dbReference>
<dbReference type="GO" id="GO:0000162">
    <property type="term" value="P:L-tryptophan biosynthetic process"/>
    <property type="evidence" value="ECO:0007669"/>
    <property type="project" value="TreeGrafter"/>
</dbReference>
<evidence type="ECO:0000256" key="5">
    <source>
        <dbReference type="ARBA" id="ARBA00009667"/>
    </source>
</evidence>
<dbReference type="SUPFAM" id="SSF51366">
    <property type="entry name" value="Ribulose-phoshate binding barrel"/>
    <property type="match status" value="1"/>
</dbReference>
<evidence type="ECO:0000259" key="16">
    <source>
        <dbReference type="Pfam" id="PF00117"/>
    </source>
</evidence>
<comment type="pathway">
    <text evidence="4">Amino-acid biosynthesis; L-histidine biosynthesis; L-histidine from 5-phospho-alpha-D-ribose 1-diphosphate: step 4/9.</text>
</comment>
<reference evidence="17" key="1">
    <citation type="submission" date="2023-03" db="EMBL/GenBank/DDBJ databases">
        <authorList>
            <person name="Steffen K."/>
            <person name="Cardenas P."/>
        </authorList>
    </citation>
    <scope>NUCLEOTIDE SEQUENCE</scope>
</reference>
<sequence>MLSIRERGLFEIIRHSIDSGKPFLGVCLGLQLLLESSEEGEEPCLAILKGSTKRLPPEKTDQVGLKIPHMGWNSVSLSVQHPVFEGIPNDSYFYFVHSYYADPEDKDIVAGVTNYGIDFCSAEGSGMEVIPAIDLRGGKCVRLYQGDYAQETVYSDDPLETALRWVDMGATRLHIVDLDGARDGSPANLAAVERISSAAGVPVHLGGGIRDLNTARTAIDSGVSRIMLGTAAVEDADLISTLLSEIGNERVIVSVDAKDGRVALHGWLQGSDALATDLVADMAALGVKRFLYTDISRDGTLTEPNFDGVSALVNQGNIRLIAAGGIATVAHLQRLARPWR</sequence>
<comment type="catalytic activity">
    <reaction evidence="1">
        <text>1-(5-phospho-beta-D-ribosyl)-5-[(5-phospho-beta-D-ribosylamino)methylideneamino]imidazole-4-carboxamide = 5-[(5-phospho-1-deoxy-D-ribulos-1-ylimino)methylamino]-1-(5-phospho-beta-D-ribosyl)imidazole-4-carboxamide</text>
        <dbReference type="Rhea" id="RHEA:15469"/>
        <dbReference type="ChEBI" id="CHEBI:58435"/>
        <dbReference type="ChEBI" id="CHEBI:58525"/>
        <dbReference type="EC" id="5.3.1.16"/>
    </reaction>
</comment>
<dbReference type="GO" id="GO:0016829">
    <property type="term" value="F:lyase activity"/>
    <property type="evidence" value="ECO:0007669"/>
    <property type="project" value="UniProtKB-KW"/>
</dbReference>
<dbReference type="SUPFAM" id="SSF52317">
    <property type="entry name" value="Class I glutamine amidotransferase-like"/>
    <property type="match status" value="1"/>
</dbReference>
<dbReference type="InterPro" id="IPR029062">
    <property type="entry name" value="Class_I_gatase-like"/>
</dbReference>
<evidence type="ECO:0000256" key="15">
    <source>
        <dbReference type="RuleBase" id="RU003657"/>
    </source>
</evidence>
<comment type="pathway">
    <text evidence="3">Amino-acid biosynthesis; L-histidine biosynthesis; L-histidine from 5-phospho-alpha-D-ribose 1-diphosphate: step 5/9.</text>
</comment>
<dbReference type="GO" id="GO:0000105">
    <property type="term" value="P:L-histidine biosynthetic process"/>
    <property type="evidence" value="ECO:0007669"/>
    <property type="project" value="UniProtKB-KW"/>
</dbReference>
<dbReference type="InterPro" id="IPR006063">
    <property type="entry name" value="HisA_bact_arch"/>
</dbReference>
<gene>
    <name evidence="17" type="ORF">GBAR_LOCUS19181</name>
</gene>
<dbReference type="PANTHER" id="PTHR43090">
    <property type="entry name" value="1-(5-PHOSPHORIBOSYL)-5-[(5-PHOSPHORIBOSYLAMINO)METHYLIDENEAMINO] IMIDAZOLE-4-CARBOXAMIDE ISOMERASE"/>
    <property type="match status" value="1"/>
</dbReference>
<evidence type="ECO:0000256" key="10">
    <source>
        <dbReference type="ARBA" id="ARBA00023102"/>
    </source>
</evidence>
<dbReference type="NCBIfam" id="TIGR01855">
    <property type="entry name" value="IMP_synth_hisH"/>
    <property type="match status" value="1"/>
</dbReference>
<proteinExistence type="inferred from homology"/>
<feature type="domain" description="Glutamine amidotransferase" evidence="16">
    <location>
        <begin position="8"/>
        <end position="110"/>
    </location>
</feature>